<dbReference type="Pfam" id="PF00496">
    <property type="entry name" value="SBP_bac_5"/>
    <property type="match status" value="1"/>
</dbReference>
<dbReference type="Gene3D" id="3.40.190.10">
    <property type="entry name" value="Periplasmic binding protein-like II"/>
    <property type="match status" value="1"/>
</dbReference>
<dbReference type="PANTHER" id="PTHR30290">
    <property type="entry name" value="PERIPLASMIC BINDING COMPONENT OF ABC TRANSPORTER"/>
    <property type="match status" value="1"/>
</dbReference>
<accession>X0PRA4</accession>
<evidence type="ECO:0000259" key="6">
    <source>
        <dbReference type="Pfam" id="PF00496"/>
    </source>
</evidence>
<gene>
    <name evidence="7" type="ORF">FC83_GL000826</name>
</gene>
<keyword evidence="8" id="KW-1185">Reference proteome</keyword>
<dbReference type="RefSeq" id="WP_035452389.1">
    <property type="nucleotide sequence ID" value="NZ_AZGA01000011.1"/>
</dbReference>
<keyword evidence="4 5" id="KW-0732">Signal</keyword>
<dbReference type="eggNOG" id="COG4166">
    <property type="taxonomic scope" value="Bacteria"/>
</dbReference>
<evidence type="ECO:0000313" key="8">
    <source>
        <dbReference type="Proteomes" id="UP000051236"/>
    </source>
</evidence>
<keyword evidence="3" id="KW-0813">Transport</keyword>
<evidence type="ECO:0000256" key="1">
    <source>
        <dbReference type="ARBA" id="ARBA00004196"/>
    </source>
</evidence>
<protein>
    <submittedName>
        <fullName evidence="7">Putative pheromone binding protein</fullName>
    </submittedName>
</protein>
<dbReference type="SUPFAM" id="SSF53850">
    <property type="entry name" value="Periplasmic binding protein-like II"/>
    <property type="match status" value="1"/>
</dbReference>
<dbReference type="Proteomes" id="UP000051236">
    <property type="component" value="Unassembled WGS sequence"/>
</dbReference>
<comment type="similarity">
    <text evidence="2">Belongs to the bacterial solute-binding protein 5 family.</text>
</comment>
<dbReference type="InterPro" id="IPR030678">
    <property type="entry name" value="Peptide/Ni-bd"/>
</dbReference>
<feature type="domain" description="Solute-binding protein family 5" evidence="6">
    <location>
        <begin position="84"/>
        <end position="460"/>
    </location>
</feature>
<feature type="chain" id="PRO_5039439051" evidence="5">
    <location>
        <begin position="21"/>
        <end position="542"/>
    </location>
</feature>
<evidence type="ECO:0000256" key="3">
    <source>
        <dbReference type="ARBA" id="ARBA00022448"/>
    </source>
</evidence>
<dbReference type="OrthoDB" id="403896at2"/>
<dbReference type="Gene3D" id="3.10.105.10">
    <property type="entry name" value="Dipeptide-binding Protein, Domain 3"/>
    <property type="match status" value="1"/>
</dbReference>
<reference evidence="7 8" key="1">
    <citation type="journal article" date="2015" name="Genome Announc.">
        <title>Expanding the biotechnology potential of lactobacilli through comparative genomics of 213 strains and associated genera.</title>
        <authorList>
            <person name="Sun Z."/>
            <person name="Harris H.M."/>
            <person name="McCann A."/>
            <person name="Guo C."/>
            <person name="Argimon S."/>
            <person name="Zhang W."/>
            <person name="Yang X."/>
            <person name="Jeffery I.B."/>
            <person name="Cooney J.C."/>
            <person name="Kagawa T.F."/>
            <person name="Liu W."/>
            <person name="Song Y."/>
            <person name="Salvetti E."/>
            <person name="Wrobel A."/>
            <person name="Rasinkangas P."/>
            <person name="Parkhill J."/>
            <person name="Rea M.C."/>
            <person name="O'Sullivan O."/>
            <person name="Ritari J."/>
            <person name="Douillard F.P."/>
            <person name="Paul Ross R."/>
            <person name="Yang R."/>
            <person name="Briner A.E."/>
            <person name="Felis G.E."/>
            <person name="de Vos W.M."/>
            <person name="Barrangou R."/>
            <person name="Klaenhammer T.R."/>
            <person name="Caufield P.W."/>
            <person name="Cui Y."/>
            <person name="Zhang H."/>
            <person name="O'Toole P.W."/>
        </authorList>
    </citation>
    <scope>NUCLEOTIDE SEQUENCE [LARGE SCALE GENOMIC DNA]</scope>
    <source>
        <strain evidence="7 8">DSM 18527</strain>
    </source>
</reference>
<dbReference type="GO" id="GO:0042597">
    <property type="term" value="C:periplasmic space"/>
    <property type="evidence" value="ECO:0007669"/>
    <property type="project" value="UniProtKB-ARBA"/>
</dbReference>
<evidence type="ECO:0000256" key="2">
    <source>
        <dbReference type="ARBA" id="ARBA00005695"/>
    </source>
</evidence>
<comment type="subcellular location">
    <subcellularLocation>
        <location evidence="1">Cell envelope</location>
    </subcellularLocation>
</comment>
<organism evidence="7 8">
    <name type="scientific">Agrilactobacillus composti DSM 18527 = JCM 14202</name>
    <dbReference type="NCBI Taxonomy" id="1423734"/>
    <lineage>
        <taxon>Bacteria</taxon>
        <taxon>Bacillati</taxon>
        <taxon>Bacillota</taxon>
        <taxon>Bacilli</taxon>
        <taxon>Lactobacillales</taxon>
        <taxon>Lactobacillaceae</taxon>
        <taxon>Agrilactobacillus</taxon>
    </lineage>
</organism>
<feature type="signal peptide" evidence="5">
    <location>
        <begin position="1"/>
        <end position="20"/>
    </location>
</feature>
<sequence length="542" mass="60028">MFRFKTKVLAILAASVISIGALQPLLQTNANTVQAASSKTFRVATNQSLDSLDPASHTSMTSTEMIDQITEGLYRYDQKNKVINGLVAGDPKVNAAKTVYTYTLKKAKWSNGDAVTANDFVYALRRKAQPKYATSAIDYIKNGQAVRLNQKPATELGIKALGARTLEISLENPIPFIKQYLTSPFFLPIDQKFAEKVGPKFGTAAKYTVSNGPFVLKGWTGTNDTWTLVKNKNYYGAKSVKLDKVSVSVIKETTTALNLFDSGRIDYTVVGDSNVQKYTGSKSLHQKTSPTIGFLSLNNKRTDTGNVHLRRALAMAVNKKALTNNFLKDGSKPLNGLITRGLATNPTTGKDYRQDTGDLLNYSPKKAATEWRKAKKELGKDSIELELLSADTTQAKNVAEFLQSQYEKNLSGLKIDIKAIPVAQRIQFEQNGNYDLAFGTYAPDYGDPMSLLFQYTTGQKLNFSHYSNETYDSLIKKATTTQATQPVARYKTLQQAEKVLLDDAAINPIYQQGISYLLSNRFTGFSMHPFGQIADYRYLQPK</sequence>
<evidence type="ECO:0000256" key="5">
    <source>
        <dbReference type="SAM" id="SignalP"/>
    </source>
</evidence>
<proteinExistence type="inferred from homology"/>
<evidence type="ECO:0000256" key="4">
    <source>
        <dbReference type="ARBA" id="ARBA00022729"/>
    </source>
</evidence>
<dbReference type="STRING" id="1423734.FC83_GL000826"/>
<dbReference type="PANTHER" id="PTHR30290:SF10">
    <property type="entry name" value="PERIPLASMIC OLIGOPEPTIDE-BINDING PROTEIN-RELATED"/>
    <property type="match status" value="1"/>
</dbReference>
<dbReference type="GO" id="GO:0043190">
    <property type="term" value="C:ATP-binding cassette (ABC) transporter complex"/>
    <property type="evidence" value="ECO:0007669"/>
    <property type="project" value="InterPro"/>
</dbReference>
<comment type="caution">
    <text evidence="7">The sequence shown here is derived from an EMBL/GenBank/DDBJ whole genome shotgun (WGS) entry which is preliminary data.</text>
</comment>
<dbReference type="GO" id="GO:0015833">
    <property type="term" value="P:peptide transport"/>
    <property type="evidence" value="ECO:0007669"/>
    <property type="project" value="TreeGrafter"/>
</dbReference>
<dbReference type="GO" id="GO:1904680">
    <property type="term" value="F:peptide transmembrane transporter activity"/>
    <property type="evidence" value="ECO:0007669"/>
    <property type="project" value="TreeGrafter"/>
</dbReference>
<dbReference type="InterPro" id="IPR039424">
    <property type="entry name" value="SBP_5"/>
</dbReference>
<dbReference type="AlphaFoldDB" id="X0PRA4"/>
<dbReference type="FunFam" id="3.10.105.10:FF:000001">
    <property type="entry name" value="Oligopeptide ABC transporter, oligopeptide-binding protein"/>
    <property type="match status" value="1"/>
</dbReference>
<dbReference type="CDD" id="cd08504">
    <property type="entry name" value="PBP2_OppA"/>
    <property type="match status" value="1"/>
</dbReference>
<dbReference type="InterPro" id="IPR000914">
    <property type="entry name" value="SBP_5_dom"/>
</dbReference>
<dbReference type="GO" id="GO:0030313">
    <property type="term" value="C:cell envelope"/>
    <property type="evidence" value="ECO:0007669"/>
    <property type="project" value="UniProtKB-SubCell"/>
</dbReference>
<dbReference type="Gene3D" id="3.90.76.10">
    <property type="entry name" value="Dipeptide-binding Protein, Domain 1"/>
    <property type="match status" value="1"/>
</dbReference>
<dbReference type="PIRSF" id="PIRSF002741">
    <property type="entry name" value="MppA"/>
    <property type="match status" value="1"/>
</dbReference>
<evidence type="ECO:0000313" key="7">
    <source>
        <dbReference type="EMBL" id="KRM35799.1"/>
    </source>
</evidence>
<dbReference type="EMBL" id="AZGA01000011">
    <property type="protein sequence ID" value="KRM35799.1"/>
    <property type="molecule type" value="Genomic_DNA"/>
</dbReference>
<name>X0PRA4_9LACO</name>
<dbReference type="PATRIC" id="fig|1423734.3.peg.835"/>